<evidence type="ECO:0000256" key="5">
    <source>
        <dbReference type="ARBA" id="ARBA00023136"/>
    </source>
</evidence>
<dbReference type="InterPro" id="IPR018076">
    <property type="entry name" value="T2SS_GspF_dom"/>
</dbReference>
<reference evidence="8 9" key="1">
    <citation type="journal article" date="2018" name="Front. Microbiol.">
        <title>Phylogeny of Vibrio vulnificus from the Analysis of the Core-Genome: Implications for Intra-Species Taxonomy.</title>
        <authorList>
            <person name="Roig F.J."/>
            <person name="Gonzalez-Candelas F."/>
            <person name="Sanjuan E."/>
            <person name="Fouz B."/>
            <person name="Feil E.J."/>
            <person name="Llorens C."/>
            <person name="Baker-Austin C."/>
            <person name="Oliver J.D."/>
            <person name="Danin-Poleg Y."/>
            <person name="Gibas C.J."/>
            <person name="Kashi Y."/>
            <person name="Gulig P.A."/>
            <person name="Morrison S.S."/>
            <person name="Amaro C."/>
        </authorList>
    </citation>
    <scope>NUCLEOTIDE SEQUENCE [LARGE SCALE GENOMIC DNA]</scope>
    <source>
        <strain evidence="8 9">CECT4608</strain>
    </source>
</reference>
<dbReference type="RefSeq" id="WP_011081077.1">
    <property type="nucleotide sequence ID" value="NZ_CBCSKP010000012.1"/>
</dbReference>
<feature type="domain" description="Type II secretion system protein GspF" evidence="7">
    <location>
        <begin position="137"/>
        <end position="261"/>
    </location>
</feature>
<dbReference type="Proteomes" id="UP000237466">
    <property type="component" value="Unassembled WGS sequence"/>
</dbReference>
<feature type="transmembrane region" description="Helical" evidence="6">
    <location>
        <begin position="98"/>
        <end position="119"/>
    </location>
</feature>
<feature type="transmembrane region" description="Helical" evidence="6">
    <location>
        <begin position="281"/>
        <end position="300"/>
    </location>
</feature>
<comment type="caution">
    <text evidence="8">The sequence shown here is derived from an EMBL/GenBank/DDBJ whole genome shotgun (WGS) entry which is preliminary data.</text>
</comment>
<accession>A0A2S3QXI5</accession>
<comment type="subcellular location">
    <subcellularLocation>
        <location evidence="1">Cell membrane</location>
        <topology evidence="1">Multi-pass membrane protein</topology>
    </subcellularLocation>
</comment>
<keyword evidence="3 6" id="KW-0812">Transmembrane</keyword>
<feature type="transmembrane region" description="Helical" evidence="6">
    <location>
        <begin position="66"/>
        <end position="92"/>
    </location>
</feature>
<proteinExistence type="predicted"/>
<gene>
    <name evidence="8" type="ORF">CRN52_21380</name>
</gene>
<dbReference type="PANTHER" id="PTHR35007:SF2">
    <property type="entry name" value="PILUS ASSEMBLE PROTEIN"/>
    <property type="match status" value="1"/>
</dbReference>
<evidence type="ECO:0000256" key="3">
    <source>
        <dbReference type="ARBA" id="ARBA00022692"/>
    </source>
</evidence>
<dbReference type="InterPro" id="IPR042094">
    <property type="entry name" value="T2SS_GspF_sf"/>
</dbReference>
<dbReference type="EMBL" id="PDGH01000135">
    <property type="protein sequence ID" value="POB43122.1"/>
    <property type="molecule type" value="Genomic_DNA"/>
</dbReference>
<evidence type="ECO:0000259" key="7">
    <source>
        <dbReference type="Pfam" id="PF00482"/>
    </source>
</evidence>
<keyword evidence="4 6" id="KW-1133">Transmembrane helix</keyword>
<evidence type="ECO:0000256" key="2">
    <source>
        <dbReference type="ARBA" id="ARBA00022475"/>
    </source>
</evidence>
<keyword evidence="5 6" id="KW-0472">Membrane</keyword>
<evidence type="ECO:0000313" key="9">
    <source>
        <dbReference type="Proteomes" id="UP000237466"/>
    </source>
</evidence>
<dbReference type="PANTHER" id="PTHR35007">
    <property type="entry name" value="INTEGRAL MEMBRANE PROTEIN-RELATED"/>
    <property type="match status" value="1"/>
</dbReference>
<organism evidence="8 9">
    <name type="scientific">Vibrio vulnificus</name>
    <dbReference type="NCBI Taxonomy" id="672"/>
    <lineage>
        <taxon>Bacteria</taxon>
        <taxon>Pseudomonadati</taxon>
        <taxon>Pseudomonadota</taxon>
        <taxon>Gammaproteobacteria</taxon>
        <taxon>Vibrionales</taxon>
        <taxon>Vibrionaceae</taxon>
        <taxon>Vibrio</taxon>
    </lineage>
</organism>
<dbReference type="Pfam" id="PF00482">
    <property type="entry name" value="T2SSF"/>
    <property type="match status" value="1"/>
</dbReference>
<sequence>MMWLMVLSWVALAIYFVTHKKKQEKAIQRIIELEQDFEGVKGQRTVIDAQKFEVSFRAKVRRHFKAFVTILMPNPIKKIGLFLLVTAIALYLTNDFVLQMNFLTLLMYAQPPLFVVFVIKLQQAKAAKFKEDFPDALNILSGALSSGQSIVHAFEYVGNQLQNEVGKQFKLMAERLLMGEDPDDVLSRSAASFPYVEYFFFAATIRINLSRGGQLKEVISRINRIMFEARAIDKKKNALTSEARMSAKIIACLPVVFLLILKFTSPENYNYVMFEEGGKPIFYYVLTSEIIGFICIWFILRGVKS</sequence>
<evidence type="ECO:0000256" key="1">
    <source>
        <dbReference type="ARBA" id="ARBA00004651"/>
    </source>
</evidence>
<evidence type="ECO:0000256" key="6">
    <source>
        <dbReference type="SAM" id="Phobius"/>
    </source>
</evidence>
<dbReference type="Gene3D" id="1.20.81.30">
    <property type="entry name" value="Type II secretion system (T2SS), domain F"/>
    <property type="match status" value="1"/>
</dbReference>
<feature type="transmembrane region" description="Helical" evidence="6">
    <location>
        <begin position="245"/>
        <end position="261"/>
    </location>
</feature>
<protein>
    <submittedName>
        <fullName evidence="8">Pilus assembly protein TadB</fullName>
    </submittedName>
</protein>
<keyword evidence="2" id="KW-1003">Cell membrane</keyword>
<dbReference type="GO" id="GO:0005886">
    <property type="term" value="C:plasma membrane"/>
    <property type="evidence" value="ECO:0007669"/>
    <property type="project" value="UniProtKB-SubCell"/>
</dbReference>
<name>A0A2S3QXI5_VIBVL</name>
<evidence type="ECO:0000256" key="4">
    <source>
        <dbReference type="ARBA" id="ARBA00022989"/>
    </source>
</evidence>
<evidence type="ECO:0000313" key="8">
    <source>
        <dbReference type="EMBL" id="POB43122.1"/>
    </source>
</evidence>
<dbReference type="AlphaFoldDB" id="A0A2S3QXI5"/>